<dbReference type="GO" id="GO:0003677">
    <property type="term" value="F:DNA binding"/>
    <property type="evidence" value="ECO:0007669"/>
    <property type="project" value="UniProtKB-KW"/>
</dbReference>
<dbReference type="InterPro" id="IPR010982">
    <property type="entry name" value="Lambda_DNA-bd_dom_sf"/>
</dbReference>
<dbReference type="Pfam" id="PF00717">
    <property type="entry name" value="Peptidase_S24"/>
    <property type="match status" value="1"/>
</dbReference>
<dbReference type="PANTHER" id="PTHR40661">
    <property type="match status" value="1"/>
</dbReference>
<dbReference type="CDD" id="cd00093">
    <property type="entry name" value="HTH_XRE"/>
    <property type="match status" value="1"/>
</dbReference>
<evidence type="ECO:0000256" key="3">
    <source>
        <dbReference type="ARBA" id="ARBA00023163"/>
    </source>
</evidence>
<comment type="caution">
    <text evidence="5">The sequence shown here is derived from an EMBL/GenBank/DDBJ whole genome shotgun (WGS) entry which is preliminary data.</text>
</comment>
<dbReference type="Gene3D" id="1.10.260.40">
    <property type="entry name" value="lambda repressor-like DNA-binding domains"/>
    <property type="match status" value="1"/>
</dbReference>
<evidence type="ECO:0000256" key="2">
    <source>
        <dbReference type="ARBA" id="ARBA00023125"/>
    </source>
</evidence>
<dbReference type="InterPro" id="IPR036286">
    <property type="entry name" value="LexA/Signal_pep-like_sf"/>
</dbReference>
<dbReference type="CDD" id="cd06529">
    <property type="entry name" value="S24_LexA-like"/>
    <property type="match status" value="1"/>
</dbReference>
<gene>
    <name evidence="5" type="ORF">H9710_07935</name>
</gene>
<feature type="domain" description="HTH cro/C1-type" evidence="4">
    <location>
        <begin position="4"/>
        <end position="59"/>
    </location>
</feature>
<keyword evidence="3" id="KW-0804">Transcription</keyword>
<keyword evidence="2" id="KW-0238">DNA-binding</keyword>
<dbReference type="InterPro" id="IPR001387">
    <property type="entry name" value="Cro/C1-type_HTH"/>
</dbReference>
<protein>
    <submittedName>
        <fullName evidence="5">XRE family transcriptional regulator</fullName>
    </submittedName>
</protein>
<dbReference type="SUPFAM" id="SSF51306">
    <property type="entry name" value="LexA/Signal peptidase"/>
    <property type="match status" value="1"/>
</dbReference>
<dbReference type="Proteomes" id="UP000826793">
    <property type="component" value="Unassembled WGS sequence"/>
</dbReference>
<dbReference type="AlphaFoldDB" id="A0A9D2MW24"/>
<accession>A0A9D2MW24</accession>
<organism evidence="5 6">
    <name type="scientific">Candidatus Acutalibacter pullicola</name>
    <dbReference type="NCBI Taxonomy" id="2838417"/>
    <lineage>
        <taxon>Bacteria</taxon>
        <taxon>Bacillati</taxon>
        <taxon>Bacillota</taxon>
        <taxon>Clostridia</taxon>
        <taxon>Eubacteriales</taxon>
        <taxon>Acutalibacteraceae</taxon>
        <taxon>Acutalibacter</taxon>
    </lineage>
</organism>
<sequence>MEKLDLLMEREGLNRRTLSLRSGIPYTTIDNWYKRGYDGLQLSTAGKLAEYFGTTADFFLREELTDPNYARTQGFSVSFEEMGHIQKYRALDLYGKRAVDGLLETEHQRMTHQVEREQKGWITHISLYDLAVSAGTGEPLGDTYYTTKLEIPSERVPEQAHCCLRVSGDSMEPAYKDGDIVFVQRVENGALREGEVGIFALNGEGYIKQLGHQQLLSFNTNYAPIPIGPYDRLECQGRVLGKL</sequence>
<dbReference type="SUPFAM" id="SSF47413">
    <property type="entry name" value="lambda repressor-like DNA-binding domains"/>
    <property type="match status" value="1"/>
</dbReference>
<reference evidence="5" key="2">
    <citation type="submission" date="2021-04" db="EMBL/GenBank/DDBJ databases">
        <authorList>
            <person name="Gilroy R."/>
        </authorList>
    </citation>
    <scope>NUCLEOTIDE SEQUENCE</scope>
    <source>
        <strain evidence="5">CHK185-1770</strain>
    </source>
</reference>
<evidence type="ECO:0000313" key="6">
    <source>
        <dbReference type="Proteomes" id="UP000826793"/>
    </source>
</evidence>
<name>A0A9D2MW24_9FIRM</name>
<dbReference type="PANTHER" id="PTHR40661:SF1">
    <property type="entry name" value="HTH CRO_C1-TYPE DOMAIN-CONTAINING PROTEIN"/>
    <property type="match status" value="1"/>
</dbReference>
<dbReference type="InterPro" id="IPR039418">
    <property type="entry name" value="LexA-like"/>
</dbReference>
<dbReference type="PROSITE" id="PS50943">
    <property type="entry name" value="HTH_CROC1"/>
    <property type="match status" value="1"/>
</dbReference>
<proteinExistence type="predicted"/>
<dbReference type="EMBL" id="DWXG01000062">
    <property type="protein sequence ID" value="HJB98494.1"/>
    <property type="molecule type" value="Genomic_DNA"/>
</dbReference>
<keyword evidence="1" id="KW-0805">Transcription regulation</keyword>
<evidence type="ECO:0000259" key="4">
    <source>
        <dbReference type="PROSITE" id="PS50943"/>
    </source>
</evidence>
<evidence type="ECO:0000313" key="5">
    <source>
        <dbReference type="EMBL" id="HJB98494.1"/>
    </source>
</evidence>
<reference evidence="5" key="1">
    <citation type="journal article" date="2021" name="PeerJ">
        <title>Extensive microbial diversity within the chicken gut microbiome revealed by metagenomics and culture.</title>
        <authorList>
            <person name="Gilroy R."/>
            <person name="Ravi A."/>
            <person name="Getino M."/>
            <person name="Pursley I."/>
            <person name="Horton D.L."/>
            <person name="Alikhan N.F."/>
            <person name="Baker D."/>
            <person name="Gharbi K."/>
            <person name="Hall N."/>
            <person name="Watson M."/>
            <person name="Adriaenssens E.M."/>
            <person name="Foster-Nyarko E."/>
            <person name="Jarju S."/>
            <person name="Secka A."/>
            <person name="Antonio M."/>
            <person name="Oren A."/>
            <person name="Chaudhuri R.R."/>
            <person name="La Ragione R."/>
            <person name="Hildebrand F."/>
            <person name="Pallen M.J."/>
        </authorList>
    </citation>
    <scope>NUCLEOTIDE SEQUENCE</scope>
    <source>
        <strain evidence="5">CHK185-1770</strain>
    </source>
</reference>
<dbReference type="InterPro" id="IPR015927">
    <property type="entry name" value="Peptidase_S24_S26A/B/C"/>
</dbReference>
<evidence type="ECO:0000256" key="1">
    <source>
        <dbReference type="ARBA" id="ARBA00023015"/>
    </source>
</evidence>
<dbReference type="Gene3D" id="2.10.109.10">
    <property type="entry name" value="Umud Fragment, subunit A"/>
    <property type="match status" value="1"/>
</dbReference>
<dbReference type="SMART" id="SM00530">
    <property type="entry name" value="HTH_XRE"/>
    <property type="match status" value="1"/>
</dbReference>